<accession>A0A9E7EX96</accession>
<keyword evidence="7" id="KW-0677">Repeat</keyword>
<dbReference type="InterPro" id="IPR002902">
    <property type="entry name" value="GNK2"/>
</dbReference>
<dbReference type="OrthoDB" id="1097929at2759"/>
<dbReference type="FunFam" id="3.30.430.20:FF:000001">
    <property type="entry name" value="cysteine-rich repeat secretory protein 3"/>
    <property type="match status" value="1"/>
</dbReference>
<gene>
    <name evidence="17" type="ORF">MUK42_28768</name>
</gene>
<name>A0A9E7EX96_9LILI</name>
<evidence type="ECO:0000256" key="2">
    <source>
        <dbReference type="ARBA" id="ARBA00022448"/>
    </source>
</evidence>
<keyword evidence="2" id="KW-0813">Transport</keyword>
<dbReference type="InterPro" id="IPR038408">
    <property type="entry name" value="GNK2_sf"/>
</dbReference>
<comment type="similarity">
    <text evidence="13">Belongs to the cysteine-rich repeat secretory protein family. Plasmodesmata-located proteins (PDLD) subfamily.</text>
</comment>
<organism evidence="17 18">
    <name type="scientific">Musa troglodytarum</name>
    <name type="common">fe'i banana</name>
    <dbReference type="NCBI Taxonomy" id="320322"/>
    <lineage>
        <taxon>Eukaryota</taxon>
        <taxon>Viridiplantae</taxon>
        <taxon>Streptophyta</taxon>
        <taxon>Embryophyta</taxon>
        <taxon>Tracheophyta</taxon>
        <taxon>Spermatophyta</taxon>
        <taxon>Magnoliopsida</taxon>
        <taxon>Liliopsida</taxon>
        <taxon>Zingiberales</taxon>
        <taxon>Musaceae</taxon>
        <taxon>Musa</taxon>
    </lineage>
</organism>
<dbReference type="GO" id="GO:0005886">
    <property type="term" value="C:plasma membrane"/>
    <property type="evidence" value="ECO:0007669"/>
    <property type="project" value="UniProtKB-SubCell"/>
</dbReference>
<evidence type="ECO:0000313" key="17">
    <source>
        <dbReference type="EMBL" id="URD85659.1"/>
    </source>
</evidence>
<evidence type="ECO:0000256" key="11">
    <source>
        <dbReference type="ARBA" id="ARBA00023157"/>
    </source>
</evidence>
<evidence type="ECO:0000256" key="3">
    <source>
        <dbReference type="ARBA" id="ARBA00022475"/>
    </source>
</evidence>
<evidence type="ECO:0000256" key="8">
    <source>
        <dbReference type="ARBA" id="ARBA00022949"/>
    </source>
</evidence>
<evidence type="ECO:0000256" key="1">
    <source>
        <dbReference type="ARBA" id="ARBA00004251"/>
    </source>
</evidence>
<dbReference type="CDD" id="cd23509">
    <property type="entry name" value="Gnk2-like"/>
    <property type="match status" value="2"/>
</dbReference>
<evidence type="ECO:0000256" key="9">
    <source>
        <dbReference type="ARBA" id="ARBA00022989"/>
    </source>
</evidence>
<protein>
    <submittedName>
        <fullName evidence="17">Cysteine-rich repeat secretory protein</fullName>
    </submittedName>
</protein>
<keyword evidence="11" id="KW-1015">Disulfide bond</keyword>
<evidence type="ECO:0000256" key="6">
    <source>
        <dbReference type="ARBA" id="ARBA00022729"/>
    </source>
</evidence>
<keyword evidence="6 15" id="KW-0732">Signal</keyword>
<evidence type="ECO:0000256" key="14">
    <source>
        <dbReference type="SAM" id="Phobius"/>
    </source>
</evidence>
<reference evidence="17" key="1">
    <citation type="submission" date="2022-05" db="EMBL/GenBank/DDBJ databases">
        <title>The Musa troglodytarum L. genome provides insights into the mechanism of non-climacteric behaviour and enrichment of carotenoids.</title>
        <authorList>
            <person name="Wang J."/>
        </authorList>
    </citation>
    <scope>NUCLEOTIDE SEQUENCE</scope>
    <source>
        <tissue evidence="17">Leaf</tissue>
    </source>
</reference>
<feature type="signal peptide" evidence="15">
    <location>
        <begin position="1"/>
        <end position="24"/>
    </location>
</feature>
<evidence type="ECO:0000313" key="18">
    <source>
        <dbReference type="Proteomes" id="UP001055439"/>
    </source>
</evidence>
<feature type="transmembrane region" description="Helical" evidence="14">
    <location>
        <begin position="251"/>
        <end position="275"/>
    </location>
</feature>
<dbReference type="GO" id="GO:0009506">
    <property type="term" value="C:plasmodesma"/>
    <property type="evidence" value="ECO:0007669"/>
    <property type="project" value="UniProtKB-SubCell"/>
</dbReference>
<dbReference type="Pfam" id="PF01657">
    <property type="entry name" value="Stress-antifung"/>
    <property type="match status" value="2"/>
</dbReference>
<sequence>MFLMKLRMSCLLLLACTTKQSAEAASFIYSGCSPNKYDPITPFQNHLSSLLTSLVSGASLASYNSYTSGDDSGSPPGMAAYGLYQCRNDLSAGDCSACVQIAVSQLGLVCPGSFAASLQLDGCFVRYSNEDFLGKPDTTMVYRKCSTITSGDEAFFQRRDDVLADLQNGVSFRVSSSGTVQGVVQCLGDLSGADCSACLSQAVGQLKNACGSALAADVYLAQCYARYWASGHYFHTSADYTDGDDDIGRTVAIIVGIVAGLVLVVSHHLMLLHWAQAGDRLGSKLRLRHQRKVTNRKVPTAASRLMLPPVSRMSAYKDKDVLFLTQTPKTKEI</sequence>
<feature type="chain" id="PRO_5038593543" evidence="15">
    <location>
        <begin position="25"/>
        <end position="333"/>
    </location>
</feature>
<evidence type="ECO:0000256" key="5">
    <source>
        <dbReference type="ARBA" id="ARBA00022692"/>
    </source>
</evidence>
<feature type="domain" description="Gnk2-homologous" evidence="16">
    <location>
        <begin position="25"/>
        <end position="132"/>
    </location>
</feature>
<dbReference type="InterPro" id="IPR051378">
    <property type="entry name" value="Cell2Cell_Antifungal"/>
</dbReference>
<dbReference type="PANTHER" id="PTHR32080">
    <property type="entry name" value="ANTIFUNGAL PROTEIN GINKBILOBIN-2-LIKE"/>
    <property type="match status" value="1"/>
</dbReference>
<evidence type="ECO:0000256" key="7">
    <source>
        <dbReference type="ARBA" id="ARBA00022737"/>
    </source>
</evidence>
<dbReference type="FunFam" id="3.30.430.20:FF:000011">
    <property type="entry name" value="Cysteine-rich repeat secretory protein 15"/>
    <property type="match status" value="1"/>
</dbReference>
<keyword evidence="3" id="KW-1003">Cell membrane</keyword>
<keyword evidence="4" id="KW-0945">Host-virus interaction</keyword>
<keyword evidence="9 14" id="KW-1133">Transmembrane helix</keyword>
<keyword evidence="8" id="KW-0965">Cell junction</keyword>
<keyword evidence="18" id="KW-1185">Reference proteome</keyword>
<keyword evidence="5 14" id="KW-0812">Transmembrane</keyword>
<evidence type="ECO:0000259" key="16">
    <source>
        <dbReference type="PROSITE" id="PS51473"/>
    </source>
</evidence>
<dbReference type="EMBL" id="CP097504">
    <property type="protein sequence ID" value="URD85659.1"/>
    <property type="molecule type" value="Genomic_DNA"/>
</dbReference>
<proteinExistence type="inferred from homology"/>
<evidence type="ECO:0000256" key="10">
    <source>
        <dbReference type="ARBA" id="ARBA00023136"/>
    </source>
</evidence>
<comment type="subcellular location">
    <subcellularLocation>
        <location evidence="12">Cell junction</location>
        <location evidence="12">Plasmodesma</location>
    </subcellularLocation>
    <subcellularLocation>
        <location evidence="1">Cell membrane</location>
        <topology evidence="1">Single-pass type I membrane protein</topology>
    </subcellularLocation>
</comment>
<dbReference type="PANTHER" id="PTHR32080:SF2">
    <property type="entry name" value="PLASMODESMATA-LOCATED PROTEIN 8"/>
    <property type="match status" value="1"/>
</dbReference>
<evidence type="ECO:0000256" key="13">
    <source>
        <dbReference type="ARBA" id="ARBA00038393"/>
    </source>
</evidence>
<feature type="domain" description="Gnk2-homologous" evidence="16">
    <location>
        <begin position="134"/>
        <end position="232"/>
    </location>
</feature>
<evidence type="ECO:0000256" key="4">
    <source>
        <dbReference type="ARBA" id="ARBA00022581"/>
    </source>
</evidence>
<dbReference type="AlphaFoldDB" id="A0A9E7EX96"/>
<dbReference type="Gene3D" id="3.30.430.20">
    <property type="entry name" value="Gnk2 domain, C-X8-C-X2-C motif"/>
    <property type="match status" value="2"/>
</dbReference>
<evidence type="ECO:0000256" key="15">
    <source>
        <dbReference type="SAM" id="SignalP"/>
    </source>
</evidence>
<keyword evidence="10 14" id="KW-0472">Membrane</keyword>
<evidence type="ECO:0000256" key="12">
    <source>
        <dbReference type="ARBA" id="ARBA00024184"/>
    </source>
</evidence>
<dbReference type="PROSITE" id="PS51473">
    <property type="entry name" value="GNK2"/>
    <property type="match status" value="2"/>
</dbReference>
<dbReference type="Proteomes" id="UP001055439">
    <property type="component" value="Chromosome 2"/>
</dbReference>